<keyword evidence="3 5" id="KW-0697">Rotamase</keyword>
<evidence type="ECO:0000313" key="9">
    <source>
        <dbReference type="Proteomes" id="UP000184231"/>
    </source>
</evidence>
<dbReference type="PANTHER" id="PTHR43811:SF19">
    <property type="entry name" value="39 KDA FK506-BINDING NUCLEAR PROTEIN"/>
    <property type="match status" value="1"/>
</dbReference>
<gene>
    <name evidence="8" type="ORF">SAMN04487911_11355</name>
</gene>
<evidence type="ECO:0000256" key="2">
    <source>
        <dbReference type="ARBA" id="ARBA00006577"/>
    </source>
</evidence>
<dbReference type="InterPro" id="IPR046357">
    <property type="entry name" value="PPIase_dom_sf"/>
</dbReference>
<proteinExistence type="inferred from homology"/>
<dbReference type="PROSITE" id="PS51257">
    <property type="entry name" value="PROKAR_LIPOPROTEIN"/>
    <property type="match status" value="1"/>
</dbReference>
<dbReference type="PANTHER" id="PTHR43811">
    <property type="entry name" value="FKBP-TYPE PEPTIDYL-PROLYL CIS-TRANS ISOMERASE FKPA"/>
    <property type="match status" value="1"/>
</dbReference>
<dbReference type="RefSeq" id="WP_072764544.1">
    <property type="nucleotide sequence ID" value="NZ_FQYX01000013.1"/>
</dbReference>
<organism evidence="8 9">
    <name type="scientific">Arenibacter nanhaiticus</name>
    <dbReference type="NCBI Taxonomy" id="558155"/>
    <lineage>
        <taxon>Bacteria</taxon>
        <taxon>Pseudomonadati</taxon>
        <taxon>Bacteroidota</taxon>
        <taxon>Flavobacteriia</taxon>
        <taxon>Flavobacteriales</taxon>
        <taxon>Flavobacteriaceae</taxon>
        <taxon>Arenibacter</taxon>
    </lineage>
</organism>
<evidence type="ECO:0000313" key="8">
    <source>
        <dbReference type="EMBL" id="SHJ18936.1"/>
    </source>
</evidence>
<dbReference type="STRING" id="558155.SAMN04487911_11355"/>
<evidence type="ECO:0000259" key="7">
    <source>
        <dbReference type="PROSITE" id="PS50059"/>
    </source>
</evidence>
<feature type="domain" description="PPIase FKBP-type" evidence="7">
    <location>
        <begin position="69"/>
        <end position="152"/>
    </location>
</feature>
<evidence type="ECO:0000256" key="5">
    <source>
        <dbReference type="PROSITE-ProRule" id="PRU00277"/>
    </source>
</evidence>
<evidence type="ECO:0000256" key="4">
    <source>
        <dbReference type="ARBA" id="ARBA00023235"/>
    </source>
</evidence>
<dbReference type="EC" id="5.2.1.8" evidence="6"/>
<evidence type="ECO:0000256" key="6">
    <source>
        <dbReference type="RuleBase" id="RU003915"/>
    </source>
</evidence>
<dbReference type="AlphaFoldDB" id="A0A1M6H9U9"/>
<keyword evidence="9" id="KW-1185">Reference proteome</keyword>
<dbReference type="EMBL" id="FQYX01000013">
    <property type="protein sequence ID" value="SHJ18936.1"/>
    <property type="molecule type" value="Genomic_DNA"/>
</dbReference>
<dbReference type="Proteomes" id="UP000184231">
    <property type="component" value="Unassembled WGS sequence"/>
</dbReference>
<dbReference type="GO" id="GO:0003755">
    <property type="term" value="F:peptidyl-prolyl cis-trans isomerase activity"/>
    <property type="evidence" value="ECO:0007669"/>
    <property type="project" value="UniProtKB-UniRule"/>
</dbReference>
<comment type="catalytic activity">
    <reaction evidence="1 5 6">
        <text>[protein]-peptidylproline (omega=180) = [protein]-peptidylproline (omega=0)</text>
        <dbReference type="Rhea" id="RHEA:16237"/>
        <dbReference type="Rhea" id="RHEA-COMP:10747"/>
        <dbReference type="Rhea" id="RHEA-COMP:10748"/>
        <dbReference type="ChEBI" id="CHEBI:83833"/>
        <dbReference type="ChEBI" id="CHEBI:83834"/>
        <dbReference type="EC" id="5.2.1.8"/>
    </reaction>
</comment>
<comment type="similarity">
    <text evidence="2 6">Belongs to the FKBP-type PPIase family.</text>
</comment>
<reference evidence="9" key="1">
    <citation type="submission" date="2016-11" db="EMBL/GenBank/DDBJ databases">
        <authorList>
            <person name="Varghese N."/>
            <person name="Submissions S."/>
        </authorList>
    </citation>
    <scope>NUCLEOTIDE SEQUENCE [LARGE SCALE GENOMIC DNA]</scope>
    <source>
        <strain evidence="9">CGMCC 1.8863</strain>
    </source>
</reference>
<dbReference type="OrthoDB" id="9814548at2"/>
<dbReference type="InterPro" id="IPR001179">
    <property type="entry name" value="PPIase_FKBP_dom"/>
</dbReference>
<evidence type="ECO:0000256" key="3">
    <source>
        <dbReference type="ARBA" id="ARBA00023110"/>
    </source>
</evidence>
<name>A0A1M6H9U9_9FLAO</name>
<dbReference type="PROSITE" id="PS50059">
    <property type="entry name" value="FKBP_PPIASE"/>
    <property type="match status" value="1"/>
</dbReference>
<keyword evidence="4 5" id="KW-0413">Isomerase</keyword>
<accession>A0A1M6H9U9</accession>
<dbReference type="Gene3D" id="3.10.50.40">
    <property type="match status" value="1"/>
</dbReference>
<evidence type="ECO:0000256" key="1">
    <source>
        <dbReference type="ARBA" id="ARBA00000971"/>
    </source>
</evidence>
<dbReference type="SUPFAM" id="SSF54534">
    <property type="entry name" value="FKBP-like"/>
    <property type="match status" value="1"/>
</dbReference>
<dbReference type="Pfam" id="PF00254">
    <property type="entry name" value="FKBP_C"/>
    <property type="match status" value="1"/>
</dbReference>
<protein>
    <recommendedName>
        <fullName evidence="6">Peptidyl-prolyl cis-trans isomerase</fullName>
        <ecNumber evidence="6">5.2.1.8</ecNumber>
    </recommendedName>
</protein>
<sequence>MKYTFFALVFALFISCDDDKKAEDIDYVAKNELEITEYIKDNSLNAQKGENGLYYVIDEPGEGKQPTASSQVTVAYKGTFINGKKFDESGAEGITFGLNQVISGWTMGIPYFKEGGSGMLLVPAHLGYGNRDYGPIPGGSVLIFDVKLIAVN</sequence>